<comment type="caution">
    <text evidence="1">The sequence shown here is derived from an EMBL/GenBank/DDBJ whole genome shotgun (WGS) entry which is preliminary data.</text>
</comment>
<dbReference type="EMBL" id="LATX01001661">
    <property type="protein sequence ID" value="KTB39593.1"/>
    <property type="molecule type" value="Genomic_DNA"/>
</dbReference>
<dbReference type="AlphaFoldDB" id="A0A0W0FTD1"/>
<evidence type="ECO:0000313" key="2">
    <source>
        <dbReference type="Proteomes" id="UP000054988"/>
    </source>
</evidence>
<organism evidence="1 2">
    <name type="scientific">Moniliophthora roreri</name>
    <name type="common">Frosty pod rot fungus</name>
    <name type="synonym">Monilia roreri</name>
    <dbReference type="NCBI Taxonomy" id="221103"/>
    <lineage>
        <taxon>Eukaryota</taxon>
        <taxon>Fungi</taxon>
        <taxon>Dikarya</taxon>
        <taxon>Basidiomycota</taxon>
        <taxon>Agaricomycotina</taxon>
        <taxon>Agaricomycetes</taxon>
        <taxon>Agaricomycetidae</taxon>
        <taxon>Agaricales</taxon>
        <taxon>Marasmiineae</taxon>
        <taxon>Marasmiaceae</taxon>
        <taxon>Moniliophthora</taxon>
    </lineage>
</organism>
<gene>
    <name evidence="1" type="ORF">WG66_7826</name>
</gene>
<name>A0A0W0FTD1_MONRR</name>
<proteinExistence type="predicted"/>
<protein>
    <submittedName>
        <fullName evidence="1">Uncharacterized protein</fullName>
    </submittedName>
</protein>
<sequence>MLKEHLVHSATLQKPPELLV</sequence>
<accession>A0A0W0FTD1</accession>
<dbReference type="Proteomes" id="UP000054988">
    <property type="component" value="Unassembled WGS sequence"/>
</dbReference>
<evidence type="ECO:0000313" key="1">
    <source>
        <dbReference type="EMBL" id="KTB39593.1"/>
    </source>
</evidence>
<reference evidence="1 2" key="1">
    <citation type="submission" date="2015-12" db="EMBL/GenBank/DDBJ databases">
        <title>Draft genome sequence of Moniliophthora roreri, the causal agent of frosty pod rot of cacao.</title>
        <authorList>
            <person name="Aime M.C."/>
            <person name="Diaz-Valderrama J.R."/>
            <person name="Kijpornyongpan T."/>
            <person name="Phillips-Mora W."/>
        </authorList>
    </citation>
    <scope>NUCLEOTIDE SEQUENCE [LARGE SCALE GENOMIC DNA]</scope>
    <source>
        <strain evidence="1 2">MCA 2952</strain>
    </source>
</reference>